<sequence length="152" mass="17089">MVSLQVTKMLIKQLEIGPQEIIYAAYETERLSESKKGVNSDEDVSQGLKRVKSIAKKNVGRSKQTISVKCSPDIDRAVNINTCLTKDEKKIWNFLMTGAVDHVLDIFATNHGTVISLFHIMLLSPGQEVYNEVIDCWAAALNFEEKNGNLYR</sequence>
<keyword evidence="2" id="KW-1185">Reference proteome</keyword>
<name>A0A5N6P7H5_9ASTR</name>
<dbReference type="EMBL" id="SZYD01000006">
    <property type="protein sequence ID" value="KAD5960763.1"/>
    <property type="molecule type" value="Genomic_DNA"/>
</dbReference>
<organism evidence="1 2">
    <name type="scientific">Mikania micrantha</name>
    <name type="common">bitter vine</name>
    <dbReference type="NCBI Taxonomy" id="192012"/>
    <lineage>
        <taxon>Eukaryota</taxon>
        <taxon>Viridiplantae</taxon>
        <taxon>Streptophyta</taxon>
        <taxon>Embryophyta</taxon>
        <taxon>Tracheophyta</taxon>
        <taxon>Spermatophyta</taxon>
        <taxon>Magnoliopsida</taxon>
        <taxon>eudicotyledons</taxon>
        <taxon>Gunneridae</taxon>
        <taxon>Pentapetalae</taxon>
        <taxon>asterids</taxon>
        <taxon>campanulids</taxon>
        <taxon>Asterales</taxon>
        <taxon>Asteraceae</taxon>
        <taxon>Asteroideae</taxon>
        <taxon>Heliantheae alliance</taxon>
        <taxon>Eupatorieae</taxon>
        <taxon>Mikania</taxon>
    </lineage>
</organism>
<gene>
    <name evidence="1" type="ORF">E3N88_12235</name>
</gene>
<dbReference type="Proteomes" id="UP000326396">
    <property type="component" value="Linkage Group LG14"/>
</dbReference>
<evidence type="ECO:0000313" key="1">
    <source>
        <dbReference type="EMBL" id="KAD5960763.1"/>
    </source>
</evidence>
<proteinExistence type="predicted"/>
<comment type="caution">
    <text evidence="1">The sequence shown here is derived from an EMBL/GenBank/DDBJ whole genome shotgun (WGS) entry which is preliminary data.</text>
</comment>
<evidence type="ECO:0000313" key="2">
    <source>
        <dbReference type="Proteomes" id="UP000326396"/>
    </source>
</evidence>
<protein>
    <submittedName>
        <fullName evidence="1">Uncharacterized protein</fullName>
    </submittedName>
</protein>
<accession>A0A5N6P7H5</accession>
<reference evidence="1 2" key="1">
    <citation type="submission" date="2019-05" db="EMBL/GenBank/DDBJ databases">
        <title>Mikania micrantha, genome provides insights into the molecular mechanism of rapid growth.</title>
        <authorList>
            <person name="Liu B."/>
        </authorList>
    </citation>
    <scope>NUCLEOTIDE SEQUENCE [LARGE SCALE GENOMIC DNA]</scope>
    <source>
        <strain evidence="1">NLD-2019</strain>
        <tissue evidence="1">Leaf</tissue>
    </source>
</reference>
<dbReference type="OrthoDB" id="1752390at2759"/>
<dbReference type="AlphaFoldDB" id="A0A5N6P7H5"/>